<dbReference type="CDD" id="cd02020">
    <property type="entry name" value="CMPK"/>
    <property type="match status" value="1"/>
</dbReference>
<dbReference type="FunFam" id="2.40.50.140:FF:000016">
    <property type="entry name" value="30S ribosomal protein S1"/>
    <property type="match status" value="1"/>
</dbReference>
<dbReference type="Pfam" id="PF02224">
    <property type="entry name" value="Cytidylate_kin"/>
    <property type="match status" value="1"/>
</dbReference>
<evidence type="ECO:0000256" key="9">
    <source>
        <dbReference type="ARBA" id="ARBA00023274"/>
    </source>
</evidence>
<evidence type="ECO:0000256" key="1">
    <source>
        <dbReference type="ARBA" id="ARBA00006767"/>
    </source>
</evidence>
<evidence type="ECO:0000256" key="12">
    <source>
        <dbReference type="RuleBase" id="RU004164"/>
    </source>
</evidence>
<dbReference type="GO" id="GO:0022627">
    <property type="term" value="C:cytosolic small ribosomal subunit"/>
    <property type="evidence" value="ECO:0007669"/>
    <property type="project" value="TreeGrafter"/>
</dbReference>
<dbReference type="OrthoDB" id="2402222at2759"/>
<dbReference type="Proteomes" id="UP000823405">
    <property type="component" value="Unassembled WGS sequence"/>
</dbReference>
<dbReference type="GO" id="GO:0008652">
    <property type="term" value="P:amino acid biosynthetic process"/>
    <property type="evidence" value="ECO:0007669"/>
    <property type="project" value="UniProtKB-KW"/>
</dbReference>
<feature type="domain" description="S1 motif" evidence="14">
    <location>
        <begin position="832"/>
        <end position="902"/>
    </location>
</feature>
<dbReference type="NCBIfam" id="TIGR00717">
    <property type="entry name" value="rpsA"/>
    <property type="match status" value="1"/>
</dbReference>
<dbReference type="PANTHER" id="PTHR10724:SF7">
    <property type="entry name" value="SMALL RIBOSOMAL SUBUNIT PROTEIN BS1C"/>
    <property type="match status" value="1"/>
</dbReference>
<keyword evidence="16" id="KW-1185">Reference proteome</keyword>
<dbReference type="InterPro" id="IPR001986">
    <property type="entry name" value="Enolpyruvate_Tfrase_dom"/>
</dbReference>
<dbReference type="Pfam" id="PF00275">
    <property type="entry name" value="EPSP_synthase"/>
    <property type="match status" value="1"/>
</dbReference>
<keyword evidence="7" id="KW-0694">RNA-binding</keyword>
<dbReference type="InterPro" id="IPR011994">
    <property type="entry name" value="Cytidylate_kinase_dom"/>
</dbReference>
<feature type="domain" description="S1 motif" evidence="14">
    <location>
        <begin position="660"/>
        <end position="728"/>
    </location>
</feature>
<feature type="compositionally biased region" description="Polar residues" evidence="13">
    <location>
        <begin position="997"/>
        <end position="1013"/>
    </location>
</feature>
<comment type="caution">
    <text evidence="15">The sequence shown here is derived from an EMBL/GenBank/DDBJ whole genome shotgun (WGS) entry which is preliminary data.</text>
</comment>
<dbReference type="FunFam" id="2.40.50.140:FF:000011">
    <property type="entry name" value="30S ribosomal protein S1"/>
    <property type="match status" value="1"/>
</dbReference>
<gene>
    <name evidence="15" type="ORF">BGZ97_012351</name>
</gene>
<keyword evidence="12" id="KW-0057">Aromatic amino acid biosynthesis</keyword>
<keyword evidence="6" id="KW-0067">ATP-binding</keyword>
<reference evidence="15" key="1">
    <citation type="journal article" date="2020" name="Fungal Divers.">
        <title>Resolving the Mortierellaceae phylogeny through synthesis of multi-gene phylogenetics and phylogenomics.</title>
        <authorList>
            <person name="Vandepol N."/>
            <person name="Liber J."/>
            <person name="Desiro A."/>
            <person name="Na H."/>
            <person name="Kennedy M."/>
            <person name="Barry K."/>
            <person name="Grigoriev I.V."/>
            <person name="Miller A.N."/>
            <person name="O'Donnell K."/>
            <person name="Stajich J.E."/>
            <person name="Bonito G."/>
        </authorList>
    </citation>
    <scope>NUCLEOTIDE SEQUENCE</scope>
    <source>
        <strain evidence="15">NVP60</strain>
    </source>
</reference>
<evidence type="ECO:0000256" key="11">
    <source>
        <dbReference type="ARBA" id="ARBA00048478"/>
    </source>
</evidence>
<dbReference type="GO" id="GO:0003729">
    <property type="term" value="F:mRNA binding"/>
    <property type="evidence" value="ECO:0007669"/>
    <property type="project" value="TreeGrafter"/>
</dbReference>
<dbReference type="PROSITE" id="PS00885">
    <property type="entry name" value="EPSP_SYNTHASE_2"/>
    <property type="match status" value="1"/>
</dbReference>
<dbReference type="InterPro" id="IPR013792">
    <property type="entry name" value="RNA3'P_cycl/enolpyr_Trfase_a/b"/>
</dbReference>
<keyword evidence="3" id="KW-0677">Repeat</keyword>
<dbReference type="GO" id="GO:0006412">
    <property type="term" value="P:translation"/>
    <property type="evidence" value="ECO:0007669"/>
    <property type="project" value="InterPro"/>
</dbReference>
<organism evidence="15 16">
    <name type="scientific">Linnemannia gamsii</name>
    <dbReference type="NCBI Taxonomy" id="64522"/>
    <lineage>
        <taxon>Eukaryota</taxon>
        <taxon>Fungi</taxon>
        <taxon>Fungi incertae sedis</taxon>
        <taxon>Mucoromycota</taxon>
        <taxon>Mortierellomycotina</taxon>
        <taxon>Mortierellomycetes</taxon>
        <taxon>Mortierellales</taxon>
        <taxon>Mortierellaceae</taxon>
        <taxon>Linnemannia</taxon>
    </lineage>
</organism>
<keyword evidence="2 12" id="KW-0808">Transferase</keyword>
<dbReference type="InterPro" id="IPR003029">
    <property type="entry name" value="S1_domain"/>
</dbReference>
<feature type="domain" description="S1 motif" evidence="14">
    <location>
        <begin position="489"/>
        <end position="555"/>
    </location>
</feature>
<evidence type="ECO:0000313" key="16">
    <source>
        <dbReference type="Proteomes" id="UP000823405"/>
    </source>
</evidence>
<comment type="catalytic activity">
    <reaction evidence="12">
        <text>3-phosphoshikimate + phosphoenolpyruvate = 5-O-(1-carboxyvinyl)-3-phosphoshikimate + phosphate</text>
        <dbReference type="Rhea" id="RHEA:21256"/>
        <dbReference type="ChEBI" id="CHEBI:43474"/>
        <dbReference type="ChEBI" id="CHEBI:57701"/>
        <dbReference type="ChEBI" id="CHEBI:58702"/>
        <dbReference type="ChEBI" id="CHEBI:145989"/>
        <dbReference type="EC" id="2.5.1.19"/>
    </reaction>
</comment>
<dbReference type="GO" id="GO:0003866">
    <property type="term" value="F:3-phosphoshikimate 1-carboxyvinyltransferase activity"/>
    <property type="evidence" value="ECO:0007669"/>
    <property type="project" value="UniProtKB-UniRule"/>
</dbReference>
<dbReference type="PANTHER" id="PTHR10724">
    <property type="entry name" value="30S RIBOSOMAL PROTEIN S1"/>
    <property type="match status" value="1"/>
</dbReference>
<evidence type="ECO:0000256" key="5">
    <source>
        <dbReference type="ARBA" id="ARBA00022777"/>
    </source>
</evidence>
<dbReference type="EMBL" id="JAAAIN010000008">
    <property type="protein sequence ID" value="KAG0323192.1"/>
    <property type="molecule type" value="Genomic_DNA"/>
</dbReference>
<dbReference type="InterPro" id="IPR023193">
    <property type="entry name" value="EPSP_synthase_CS"/>
</dbReference>
<dbReference type="InterPro" id="IPR035104">
    <property type="entry name" value="Ribosomal_protein_S1-like"/>
</dbReference>
<accession>A0A9P6RNR6</accession>
<evidence type="ECO:0000256" key="6">
    <source>
        <dbReference type="ARBA" id="ARBA00022840"/>
    </source>
</evidence>
<dbReference type="InterPro" id="IPR000110">
    <property type="entry name" value="Ribosomal_bS1"/>
</dbReference>
<dbReference type="CDD" id="cd05689">
    <property type="entry name" value="S1_RPS1_repeat_ec4"/>
    <property type="match status" value="1"/>
</dbReference>
<dbReference type="Gene3D" id="3.40.50.300">
    <property type="entry name" value="P-loop containing nucleotide triphosphate hydrolases"/>
    <property type="match status" value="2"/>
</dbReference>
<dbReference type="CDD" id="cd05687">
    <property type="entry name" value="S1_RPS1_repeat_ec1_hs1"/>
    <property type="match status" value="1"/>
</dbReference>
<evidence type="ECO:0000259" key="14">
    <source>
        <dbReference type="PROSITE" id="PS50126"/>
    </source>
</evidence>
<dbReference type="CDD" id="cd05691">
    <property type="entry name" value="S1_RPS1_repeat_ec6"/>
    <property type="match status" value="1"/>
</dbReference>
<comment type="similarity">
    <text evidence="12">Belongs to the EPSP synthase family.</text>
</comment>
<dbReference type="InterPro" id="IPR012340">
    <property type="entry name" value="NA-bd_OB-fold"/>
</dbReference>
<dbReference type="SUPFAM" id="SSF52540">
    <property type="entry name" value="P-loop containing nucleoside triphosphate hydrolases"/>
    <property type="match status" value="1"/>
</dbReference>
<dbReference type="InterPro" id="IPR036968">
    <property type="entry name" value="Enolpyruvate_Tfrase_sf"/>
</dbReference>
<feature type="domain" description="S1 motif" evidence="14">
    <location>
        <begin position="745"/>
        <end position="815"/>
    </location>
</feature>
<dbReference type="Gene3D" id="2.40.50.140">
    <property type="entry name" value="Nucleic acid-binding proteins"/>
    <property type="match status" value="6"/>
</dbReference>
<evidence type="ECO:0000256" key="10">
    <source>
        <dbReference type="ARBA" id="ARBA00047615"/>
    </source>
</evidence>
<dbReference type="CDD" id="cd05690">
    <property type="entry name" value="S1_RPS1_repeat_ec5"/>
    <property type="match status" value="1"/>
</dbReference>
<dbReference type="InterPro" id="IPR050437">
    <property type="entry name" value="Ribos_protein_bS1-like"/>
</dbReference>
<feature type="domain" description="S1 motif" evidence="14">
    <location>
        <begin position="919"/>
        <end position="988"/>
    </location>
</feature>
<keyword evidence="12" id="KW-0028">Amino-acid biosynthesis</keyword>
<proteinExistence type="inferred from homology"/>
<comment type="pathway">
    <text evidence="12">Metabolic intermediate biosynthesis; chorismate biosynthesis; chorismate from D-erythrose 4-phosphate and phosphoenolpyruvate: step 6/7.</text>
</comment>
<comment type="catalytic activity">
    <reaction evidence="11">
        <text>CMP + ATP = CDP + ADP</text>
        <dbReference type="Rhea" id="RHEA:11600"/>
        <dbReference type="ChEBI" id="CHEBI:30616"/>
        <dbReference type="ChEBI" id="CHEBI:58069"/>
        <dbReference type="ChEBI" id="CHEBI:60377"/>
        <dbReference type="ChEBI" id="CHEBI:456216"/>
        <dbReference type="EC" id="2.7.4.25"/>
    </reaction>
</comment>
<evidence type="ECO:0000256" key="7">
    <source>
        <dbReference type="ARBA" id="ARBA00022884"/>
    </source>
</evidence>
<dbReference type="GO" id="GO:0009423">
    <property type="term" value="P:chorismate biosynthetic process"/>
    <property type="evidence" value="ECO:0007669"/>
    <property type="project" value="UniProtKB-UniRule"/>
</dbReference>
<dbReference type="Pfam" id="PF00575">
    <property type="entry name" value="S1"/>
    <property type="match status" value="5"/>
</dbReference>
<name>A0A9P6RNR6_9FUNG</name>
<keyword evidence="9" id="KW-0687">Ribonucleoprotein</keyword>
<dbReference type="NCBIfam" id="NF004952">
    <property type="entry name" value="PRK06299.1-2"/>
    <property type="match status" value="1"/>
</dbReference>
<comment type="similarity">
    <text evidence="1">Belongs to the bacterial ribosomal protein bS1 family.</text>
</comment>
<dbReference type="SUPFAM" id="SSF55205">
    <property type="entry name" value="EPT/RTPC-like"/>
    <property type="match status" value="1"/>
</dbReference>
<dbReference type="GO" id="GO:0009073">
    <property type="term" value="P:aromatic amino acid family biosynthetic process"/>
    <property type="evidence" value="ECO:0007669"/>
    <property type="project" value="UniProtKB-UniRule"/>
</dbReference>
<dbReference type="GO" id="GO:0003735">
    <property type="term" value="F:structural constituent of ribosome"/>
    <property type="evidence" value="ECO:0007669"/>
    <property type="project" value="InterPro"/>
</dbReference>
<evidence type="ECO:0000256" key="2">
    <source>
        <dbReference type="ARBA" id="ARBA00022679"/>
    </source>
</evidence>
<dbReference type="GO" id="GO:0005524">
    <property type="term" value="F:ATP binding"/>
    <property type="evidence" value="ECO:0007669"/>
    <property type="project" value="UniProtKB-KW"/>
</dbReference>
<dbReference type="GO" id="GO:0036431">
    <property type="term" value="F:dCMP kinase activity"/>
    <property type="evidence" value="ECO:0007669"/>
    <property type="project" value="InterPro"/>
</dbReference>
<keyword evidence="5" id="KW-0418">Kinase</keyword>
<dbReference type="Gene3D" id="3.65.10.10">
    <property type="entry name" value="Enolpyruvate transferase domain"/>
    <property type="match status" value="2"/>
</dbReference>
<evidence type="ECO:0000256" key="13">
    <source>
        <dbReference type="SAM" id="MobiDB-lite"/>
    </source>
</evidence>
<dbReference type="FunFam" id="2.40.50.140:FF:000018">
    <property type="entry name" value="30S ribosomal protein S1"/>
    <property type="match status" value="1"/>
</dbReference>
<comment type="catalytic activity">
    <reaction evidence="10">
        <text>dCMP + ATP = dCDP + ADP</text>
        <dbReference type="Rhea" id="RHEA:25094"/>
        <dbReference type="ChEBI" id="CHEBI:30616"/>
        <dbReference type="ChEBI" id="CHEBI:57566"/>
        <dbReference type="ChEBI" id="CHEBI:58593"/>
        <dbReference type="ChEBI" id="CHEBI:456216"/>
        <dbReference type="EC" id="2.7.4.25"/>
    </reaction>
</comment>
<evidence type="ECO:0000256" key="8">
    <source>
        <dbReference type="ARBA" id="ARBA00022980"/>
    </source>
</evidence>
<dbReference type="SMART" id="SM00316">
    <property type="entry name" value="S1"/>
    <property type="match status" value="6"/>
</dbReference>
<dbReference type="AlphaFoldDB" id="A0A9P6RNR6"/>
<dbReference type="PROSITE" id="PS50126">
    <property type="entry name" value="S1"/>
    <property type="match status" value="6"/>
</dbReference>
<dbReference type="SUPFAM" id="SSF50249">
    <property type="entry name" value="Nucleic acid-binding proteins"/>
    <property type="match status" value="6"/>
</dbReference>
<dbReference type="EC" id="2.5.1.19" evidence="12"/>
<keyword evidence="4" id="KW-0547">Nucleotide-binding</keyword>
<keyword evidence="8" id="KW-0689">Ribosomal protein</keyword>
<feature type="region of interest" description="Disordered" evidence="13">
    <location>
        <begin position="993"/>
        <end position="1013"/>
    </location>
</feature>
<evidence type="ECO:0000313" key="15">
    <source>
        <dbReference type="EMBL" id="KAG0323192.1"/>
    </source>
</evidence>
<dbReference type="NCBIfam" id="NF004954">
    <property type="entry name" value="PRK06299.1-4"/>
    <property type="match status" value="1"/>
</dbReference>
<evidence type="ECO:0000256" key="4">
    <source>
        <dbReference type="ARBA" id="ARBA00022741"/>
    </source>
</evidence>
<evidence type="ECO:0000256" key="3">
    <source>
        <dbReference type="ARBA" id="ARBA00022737"/>
    </source>
</evidence>
<feature type="domain" description="S1 motif" evidence="14">
    <location>
        <begin position="573"/>
        <end position="639"/>
    </location>
</feature>
<dbReference type="InterPro" id="IPR027417">
    <property type="entry name" value="P-loop_NTPase"/>
</dbReference>
<dbReference type="PRINTS" id="PR00681">
    <property type="entry name" value="RIBOSOMALS1"/>
</dbReference>
<sequence length="1028" mass="111156">MQKRAETVADNADPATSMIKTNPATFIIAPHQQLSVRGDVSSQFLSAVLMALPLLPAAQPKVMIKVDGELISKPYIDLTISLMARFGVQVEREGWQRFTLAAGSSYQAPGHLAVEGDASSASYFLAAGAIGGGPLRVTGVGAESSQGDIGFANVLTRMGANVMMGPDWIEVSGATHSPCRFKAIDMDFNLIPDAAMTVAVLALFAEGTSTLRNIASWRVKETDRLAAMATELRKLGATVDAGTDFLRITPPATLTAGAEINTEHAKQHTKLHVPVIAIDGPTASGKGTVAQQVAKRLGFDYLDSGALYRLLALASMRRQLAVEDVAALTRLARELHVVFRDGYVKLDGANVSDEIRAEAIGNRASEIATHASVRQALIARQRAFRTLPGLVADGRDMAQRDARDIQRANAPLKPAEDAKVFDTSSLCADQVTDQILEWFAALSIPMFHAQTHYTSKFMSDLQTSTSAPLTESFAALFAESLTRQDMRAGEVISAEVVRFDHNFVVVNAGLKSEAYIALEEFLNDHGELEAQVGDFVSVAIDALENGYGDTVLSRDKAKRLASWLSLEKALDDSALVTGTITGKVKGGLTVMVNGIRAFLPGSLIDTRPVKDTTPYEGTTTEFRVIKLDRKRNNVVLSRRAVIEASQGEERAKLLETLQEGAVVEGVVKNITDYGAFVDLGGIDGLLHITDIAWRRVRHPSEALTVGQTITAKILKFDQEKNRVSLGVKQLGGDPWEGIARRYPSSTRLFGKVTNITDYGAFVEVESGIEGLVHVSEMDWTNKNVAPGKAVQLGDEVEVMVLEIDEERRRISLGMKQCKPNPWDDFSRNYKKGDKLSGAIKSITDFGVFIGLPGAIDGLVHLSDLSWNESAEEAVRKFKKGDEVEAIVLGIDVEKERISLGIKQLEGDPFNNYTAMNDKGSIVQGTVKSVDAKGAIVTLAIEVEAYLRASELGRERVEDARTVLKEGDAVDAMIINIDRKTRSINLSVKAKEAGIQPDANQTQRDNSSAASGTTNLGALLKAKLDSQNQ</sequence>
<dbReference type="GO" id="GO:0006139">
    <property type="term" value="P:nucleobase-containing compound metabolic process"/>
    <property type="evidence" value="ECO:0007669"/>
    <property type="project" value="InterPro"/>
</dbReference>
<dbReference type="CDD" id="cd04465">
    <property type="entry name" value="S1_RPS1_repeat_ec2_hs2"/>
    <property type="match status" value="1"/>
</dbReference>
<dbReference type="CDD" id="cd05688">
    <property type="entry name" value="S1_RPS1_repeat_ec3"/>
    <property type="match status" value="1"/>
</dbReference>
<protein>
    <recommendedName>
        <fullName evidence="12">3-phosphoshikimate 1-carboxyvinyltransferase</fullName>
        <ecNumber evidence="12">2.5.1.19</ecNumber>
    </recommendedName>
</protein>